<proteinExistence type="predicted"/>
<accession>A0AAV3RSB8</accession>
<dbReference type="AlphaFoldDB" id="A0AAV3RSB8"/>
<keyword evidence="2" id="KW-1185">Reference proteome</keyword>
<comment type="caution">
    <text evidence="1">The sequence shown here is derived from an EMBL/GenBank/DDBJ whole genome shotgun (WGS) entry which is preliminary data.</text>
</comment>
<dbReference type="EMBL" id="BAABME010011125">
    <property type="protein sequence ID" value="GAA0183274.1"/>
    <property type="molecule type" value="Genomic_DNA"/>
</dbReference>
<reference evidence="1 2" key="1">
    <citation type="submission" date="2024-01" db="EMBL/GenBank/DDBJ databases">
        <title>The complete chloroplast genome sequence of Lithospermum erythrorhizon: insights into the phylogenetic relationship among Boraginaceae species and the maternal lineages of purple gromwells.</title>
        <authorList>
            <person name="Okada T."/>
            <person name="Watanabe K."/>
        </authorList>
    </citation>
    <scope>NUCLEOTIDE SEQUENCE [LARGE SCALE GENOMIC DNA]</scope>
</reference>
<evidence type="ECO:0000313" key="1">
    <source>
        <dbReference type="EMBL" id="GAA0183274.1"/>
    </source>
</evidence>
<sequence length="112" mass="12979">MEAGSSSKRVEEAPDRNVCILQVLEEISRKGKPHEDVRSVPFDEKDPAKVFKIGTTLGTEHEEMLIRLLQEHPDIFAWELKDIPVIDLVVAVHRLYVDPHYKPIKYKKRTFS</sequence>
<name>A0AAV3RSB8_LITER</name>
<dbReference type="Proteomes" id="UP001454036">
    <property type="component" value="Unassembled WGS sequence"/>
</dbReference>
<evidence type="ECO:0000313" key="2">
    <source>
        <dbReference type="Proteomes" id="UP001454036"/>
    </source>
</evidence>
<organism evidence="1 2">
    <name type="scientific">Lithospermum erythrorhizon</name>
    <name type="common">Purple gromwell</name>
    <name type="synonym">Lithospermum officinale var. erythrorhizon</name>
    <dbReference type="NCBI Taxonomy" id="34254"/>
    <lineage>
        <taxon>Eukaryota</taxon>
        <taxon>Viridiplantae</taxon>
        <taxon>Streptophyta</taxon>
        <taxon>Embryophyta</taxon>
        <taxon>Tracheophyta</taxon>
        <taxon>Spermatophyta</taxon>
        <taxon>Magnoliopsida</taxon>
        <taxon>eudicotyledons</taxon>
        <taxon>Gunneridae</taxon>
        <taxon>Pentapetalae</taxon>
        <taxon>asterids</taxon>
        <taxon>lamiids</taxon>
        <taxon>Boraginales</taxon>
        <taxon>Boraginaceae</taxon>
        <taxon>Boraginoideae</taxon>
        <taxon>Lithospermeae</taxon>
        <taxon>Lithospermum</taxon>
    </lineage>
</organism>
<gene>
    <name evidence="1" type="ORF">LIER_30713</name>
</gene>
<protein>
    <submittedName>
        <fullName evidence="1">Uncharacterized protein</fullName>
    </submittedName>
</protein>